<gene>
    <name evidence="3" type="ORF">MU0083_002189</name>
</gene>
<sequence length="394" mass="42513">MLDGVRVLDLATLAAAPLVATYLGEFGADVIKVEQPGTGDPIRGWGNQRDGIGLMWKSVSRNKRSVTADLRVVEGQELVRKLVAHADVVIVNTRPQTLRGWGLDYEALRAVNDRIVMLHITGFGLSGPKSERPGFGTLGEAMSGFANITGEADGPPTLPPFMLADGVASLNAAYAVMMALYHRDVHGGPGQLIDVNLIDPLARLLEQTLLGYDQLGLVPTRAGNRWDISAPRNTYRTADGRWLAMSGSSPALALRVFRAIGRADLVDDADFSDPQRRLARAREVDRVVADWVATKTLAEAMAVFDAEQVAAAAVYDITDLVADEQLAHREVFVKIGDDELGAMTVQAPVPRFSDATGRVDHLGPRLGEHNAEVYAELLGLTQTDIDDLHARGVL</sequence>
<evidence type="ECO:0000313" key="4">
    <source>
        <dbReference type="Proteomes" id="UP001190336"/>
    </source>
</evidence>
<dbReference type="PANTHER" id="PTHR48228">
    <property type="entry name" value="SUCCINYL-COA--D-CITRAMALATE COA-TRANSFERASE"/>
    <property type="match status" value="1"/>
</dbReference>
<evidence type="ECO:0000313" key="3">
    <source>
        <dbReference type="EMBL" id="CAJ1499480.1"/>
    </source>
</evidence>
<dbReference type="Gene3D" id="3.40.50.10540">
    <property type="entry name" value="Crotonobetainyl-coa:carnitine coa-transferase, domain 1"/>
    <property type="match status" value="1"/>
</dbReference>
<proteinExistence type="inferred from homology"/>
<dbReference type="EC" id="2.8.3.-" evidence="3"/>
<dbReference type="InterPro" id="IPR023606">
    <property type="entry name" value="CoA-Trfase_III_dom_1_sf"/>
</dbReference>
<evidence type="ECO:0000256" key="1">
    <source>
        <dbReference type="ARBA" id="ARBA00008383"/>
    </source>
</evidence>
<comment type="similarity">
    <text evidence="1">Belongs to the CoA-transferase III family.</text>
</comment>
<keyword evidence="4" id="KW-1185">Reference proteome</keyword>
<name>A0ABM9LI74_9MYCO</name>
<dbReference type="InterPro" id="IPR050509">
    <property type="entry name" value="CoA-transferase_III"/>
</dbReference>
<accession>A0ABM9LI74</accession>
<dbReference type="EMBL" id="OY726394">
    <property type="protein sequence ID" value="CAJ1499480.1"/>
    <property type="molecule type" value="Genomic_DNA"/>
</dbReference>
<dbReference type="RefSeq" id="WP_308477211.1">
    <property type="nucleotide sequence ID" value="NZ_OY726394.1"/>
</dbReference>
<protein>
    <submittedName>
        <fullName evidence="3">CoA transferase</fullName>
        <ecNumber evidence="3">2.8.3.-</ecNumber>
    </submittedName>
</protein>
<reference evidence="3 4" key="1">
    <citation type="submission" date="2023-08" db="EMBL/GenBank/DDBJ databases">
        <authorList>
            <person name="Folkvardsen B D."/>
            <person name="Norman A."/>
        </authorList>
    </citation>
    <scope>NUCLEOTIDE SEQUENCE [LARGE SCALE GENOMIC DNA]</scope>
    <source>
        <strain evidence="3 4">Mu0083</strain>
    </source>
</reference>
<dbReference type="InterPro" id="IPR044855">
    <property type="entry name" value="CoA-Trfase_III_dom3_sf"/>
</dbReference>
<dbReference type="PANTHER" id="PTHR48228:SF6">
    <property type="entry name" value="L-CARNITINE COA-TRANSFERASE"/>
    <property type="match status" value="1"/>
</dbReference>
<organism evidence="3 4">
    <name type="scientific">[Mycobacterium] kokjensenii</name>
    <dbReference type="NCBI Taxonomy" id="3064287"/>
    <lineage>
        <taxon>Bacteria</taxon>
        <taxon>Bacillati</taxon>
        <taxon>Actinomycetota</taxon>
        <taxon>Actinomycetes</taxon>
        <taxon>Mycobacteriales</taxon>
        <taxon>Mycobacteriaceae</taxon>
        <taxon>Mycolicibacter</taxon>
    </lineage>
</organism>
<keyword evidence="2 3" id="KW-0808">Transferase</keyword>
<dbReference type="SUPFAM" id="SSF89796">
    <property type="entry name" value="CoA-transferase family III (CaiB/BaiF)"/>
    <property type="match status" value="1"/>
</dbReference>
<dbReference type="Proteomes" id="UP001190336">
    <property type="component" value="Chromosome"/>
</dbReference>
<dbReference type="Pfam" id="PF02515">
    <property type="entry name" value="CoA_transf_3"/>
    <property type="match status" value="1"/>
</dbReference>
<dbReference type="InterPro" id="IPR003673">
    <property type="entry name" value="CoA-Trfase_fam_III"/>
</dbReference>
<evidence type="ECO:0000256" key="2">
    <source>
        <dbReference type="ARBA" id="ARBA00022679"/>
    </source>
</evidence>
<dbReference type="GO" id="GO:0016740">
    <property type="term" value="F:transferase activity"/>
    <property type="evidence" value="ECO:0007669"/>
    <property type="project" value="UniProtKB-KW"/>
</dbReference>
<dbReference type="Gene3D" id="3.30.1540.10">
    <property type="entry name" value="formyl-coa transferase, domain 3"/>
    <property type="match status" value="1"/>
</dbReference>